<evidence type="ECO:0000256" key="8">
    <source>
        <dbReference type="ARBA" id="ARBA00051245"/>
    </source>
</evidence>
<dbReference type="PANTHER" id="PTHR32309:SF13">
    <property type="entry name" value="FERRIC ENTEROBACTIN TRANSPORT PROTEIN FEPE"/>
    <property type="match status" value="1"/>
</dbReference>
<sequence>MKIKLALKQLDYFSDEAYKKLRTNIQLCGGNKKVIAFTSSIPNEGKSSVSLNLALSMAEAGKGTLFIDADLRKSVLKARVRVKDKVDGLTNYLTEQAEIKEIIYSTEFPELDIIFSGPVPPNPAELLGGERFQELVHQVRKEYDYVIIDTPPLGSVIDCAVIAKECDGAVLVIESDKISYKFAQEVKEQLEKTGCPILGAILNKVDMTQNKYYVQYKEYQHKVSRK</sequence>
<evidence type="ECO:0000313" key="11">
    <source>
        <dbReference type="Proteomes" id="UP000716906"/>
    </source>
</evidence>
<evidence type="ECO:0000259" key="9">
    <source>
        <dbReference type="Pfam" id="PF13614"/>
    </source>
</evidence>
<comment type="catalytic activity">
    <reaction evidence="8">
        <text>L-tyrosyl-[protein] + ATP = O-phospho-L-tyrosyl-[protein] + ADP + H(+)</text>
        <dbReference type="Rhea" id="RHEA:10596"/>
        <dbReference type="Rhea" id="RHEA-COMP:10136"/>
        <dbReference type="Rhea" id="RHEA-COMP:20101"/>
        <dbReference type="ChEBI" id="CHEBI:15378"/>
        <dbReference type="ChEBI" id="CHEBI:30616"/>
        <dbReference type="ChEBI" id="CHEBI:46858"/>
        <dbReference type="ChEBI" id="CHEBI:61978"/>
        <dbReference type="ChEBI" id="CHEBI:456216"/>
        <dbReference type="EC" id="2.7.10.2"/>
    </reaction>
</comment>
<dbReference type="Gene3D" id="3.40.50.300">
    <property type="entry name" value="P-loop containing nucleotide triphosphate hydrolases"/>
    <property type="match status" value="1"/>
</dbReference>
<keyword evidence="11" id="KW-1185">Reference proteome</keyword>
<dbReference type="InterPro" id="IPR050445">
    <property type="entry name" value="Bact_polysacc_biosynth/exp"/>
</dbReference>
<evidence type="ECO:0000256" key="2">
    <source>
        <dbReference type="ARBA" id="ARBA00011903"/>
    </source>
</evidence>
<keyword evidence="7" id="KW-0829">Tyrosine-protein kinase</keyword>
<accession>A0ABS2E4I0</accession>
<dbReference type="InterPro" id="IPR005702">
    <property type="entry name" value="Wzc-like_C"/>
</dbReference>
<protein>
    <recommendedName>
        <fullName evidence="2">non-specific protein-tyrosine kinase</fullName>
        <ecNumber evidence="2">2.7.10.2</ecNumber>
    </recommendedName>
</protein>
<dbReference type="InterPro" id="IPR025669">
    <property type="entry name" value="AAA_dom"/>
</dbReference>
<evidence type="ECO:0000256" key="7">
    <source>
        <dbReference type="ARBA" id="ARBA00023137"/>
    </source>
</evidence>
<evidence type="ECO:0000256" key="6">
    <source>
        <dbReference type="ARBA" id="ARBA00022840"/>
    </source>
</evidence>
<dbReference type="GO" id="GO:0016301">
    <property type="term" value="F:kinase activity"/>
    <property type="evidence" value="ECO:0007669"/>
    <property type="project" value="UniProtKB-KW"/>
</dbReference>
<keyword evidence="6" id="KW-0067">ATP-binding</keyword>
<dbReference type="Pfam" id="PF13614">
    <property type="entry name" value="AAA_31"/>
    <property type="match status" value="1"/>
</dbReference>
<evidence type="ECO:0000256" key="1">
    <source>
        <dbReference type="ARBA" id="ARBA00007316"/>
    </source>
</evidence>
<evidence type="ECO:0000256" key="4">
    <source>
        <dbReference type="ARBA" id="ARBA00022741"/>
    </source>
</evidence>
<comment type="similarity">
    <text evidence="1">Belongs to the CpsD/CapB family.</text>
</comment>
<gene>
    <name evidence="10" type="ORF">H7U36_00190</name>
</gene>
<proteinExistence type="inferred from homology"/>
<comment type="caution">
    <text evidence="10">The sequence shown here is derived from an EMBL/GenBank/DDBJ whole genome shotgun (WGS) entry which is preliminary data.</text>
</comment>
<reference evidence="10 11" key="1">
    <citation type="journal article" date="2021" name="Sci. Rep.">
        <title>The distribution of antibiotic resistance genes in chicken gut microbiota commensals.</title>
        <authorList>
            <person name="Juricova H."/>
            <person name="Matiasovicova J."/>
            <person name="Kubasova T."/>
            <person name="Cejkova D."/>
            <person name="Rychlik I."/>
        </authorList>
    </citation>
    <scope>NUCLEOTIDE SEQUENCE [LARGE SCALE GENOMIC DNA]</scope>
    <source>
        <strain evidence="10 11">An773</strain>
    </source>
</reference>
<dbReference type="EMBL" id="JACLYY010000001">
    <property type="protein sequence ID" value="MBM6736528.1"/>
    <property type="molecule type" value="Genomic_DNA"/>
</dbReference>
<keyword evidence="4" id="KW-0547">Nucleotide-binding</keyword>
<evidence type="ECO:0000256" key="3">
    <source>
        <dbReference type="ARBA" id="ARBA00022679"/>
    </source>
</evidence>
<dbReference type="EC" id="2.7.10.2" evidence="2"/>
<organism evidence="10 11">
    <name type="scientific">Faecalicatena fissicatena</name>
    <dbReference type="NCBI Taxonomy" id="290055"/>
    <lineage>
        <taxon>Bacteria</taxon>
        <taxon>Bacillati</taxon>
        <taxon>Bacillota</taxon>
        <taxon>Clostridia</taxon>
        <taxon>Lachnospirales</taxon>
        <taxon>Lachnospiraceae</taxon>
        <taxon>Faecalicatena</taxon>
    </lineage>
</organism>
<dbReference type="NCBIfam" id="TIGR01007">
    <property type="entry name" value="eps_fam"/>
    <property type="match status" value="1"/>
</dbReference>
<evidence type="ECO:0000313" key="10">
    <source>
        <dbReference type="EMBL" id="MBM6736528.1"/>
    </source>
</evidence>
<evidence type="ECO:0000256" key="5">
    <source>
        <dbReference type="ARBA" id="ARBA00022777"/>
    </source>
</evidence>
<keyword evidence="5 10" id="KW-0418">Kinase</keyword>
<dbReference type="SUPFAM" id="SSF52540">
    <property type="entry name" value="P-loop containing nucleoside triphosphate hydrolases"/>
    <property type="match status" value="1"/>
</dbReference>
<dbReference type="InterPro" id="IPR027417">
    <property type="entry name" value="P-loop_NTPase"/>
</dbReference>
<name>A0ABS2E4I0_9FIRM</name>
<feature type="domain" description="AAA" evidence="9">
    <location>
        <begin position="33"/>
        <end position="179"/>
    </location>
</feature>
<dbReference type="Proteomes" id="UP000716906">
    <property type="component" value="Unassembled WGS sequence"/>
</dbReference>
<dbReference type="PANTHER" id="PTHR32309">
    <property type="entry name" value="TYROSINE-PROTEIN KINASE"/>
    <property type="match status" value="1"/>
</dbReference>
<dbReference type="CDD" id="cd05387">
    <property type="entry name" value="BY-kinase"/>
    <property type="match status" value="1"/>
</dbReference>
<keyword evidence="3" id="KW-0808">Transferase</keyword>